<name>A0ABD1IS21_9TELE</name>
<feature type="repeat" description="WD" evidence="3">
    <location>
        <begin position="56"/>
        <end position="97"/>
    </location>
</feature>
<evidence type="ECO:0000313" key="5">
    <source>
        <dbReference type="EMBL" id="KAL2076806.1"/>
    </source>
</evidence>
<dbReference type="Proteomes" id="UP001591681">
    <property type="component" value="Unassembled WGS sequence"/>
</dbReference>
<dbReference type="InterPro" id="IPR019775">
    <property type="entry name" value="WD40_repeat_CS"/>
</dbReference>
<organism evidence="5 6">
    <name type="scientific">Coilia grayii</name>
    <name type="common">Gray's grenadier anchovy</name>
    <dbReference type="NCBI Taxonomy" id="363190"/>
    <lineage>
        <taxon>Eukaryota</taxon>
        <taxon>Metazoa</taxon>
        <taxon>Chordata</taxon>
        <taxon>Craniata</taxon>
        <taxon>Vertebrata</taxon>
        <taxon>Euteleostomi</taxon>
        <taxon>Actinopterygii</taxon>
        <taxon>Neopterygii</taxon>
        <taxon>Teleostei</taxon>
        <taxon>Clupei</taxon>
        <taxon>Clupeiformes</taxon>
        <taxon>Clupeoidei</taxon>
        <taxon>Engraulidae</taxon>
        <taxon>Coilinae</taxon>
        <taxon>Coilia</taxon>
    </lineage>
</organism>
<dbReference type="PANTHER" id="PTHR45048">
    <property type="match status" value="1"/>
</dbReference>
<evidence type="ECO:0000313" key="6">
    <source>
        <dbReference type="Proteomes" id="UP001591681"/>
    </source>
</evidence>
<evidence type="ECO:0000256" key="4">
    <source>
        <dbReference type="SAM" id="MobiDB-lite"/>
    </source>
</evidence>
<proteinExistence type="predicted"/>
<sequence>MENGLYLTCTHTGKQIACVRGDTHTHTLLSTTHLSCDWLVVAGAASNSVPDWLSPAGHHSSTITRCCIDPQDRHIATVSSDRSLKLWDTHSRHTTLSIARSHHTHTHTHTHDTPRSPSPGLITHTHTHTLTTHHDLHRQVSSHTHTHTSDRSLKLWDTHSRHTTLSIASSHSSVVSSVCFTQDGRYVCTGSWDKSLQLWDVSSGTFRSHGALTHTHNMTHDGCVSSCAFSRDACLLVSGAYDRTVAVWDMKAICRLLLLKGHMDWVMDVAITDDRKWVVSCSKDATVRLWNIEQTEEIPAVIETRRTQAEGYQISKCEECARSFSVFRVECDPTTKCVLCRLKAPTKYIAVPPPCFEVKNGTVLRTL</sequence>
<dbReference type="PROSITE" id="PS00678">
    <property type="entry name" value="WD_REPEATS_1"/>
    <property type="match status" value="3"/>
</dbReference>
<feature type="repeat" description="WD" evidence="3">
    <location>
        <begin position="259"/>
        <end position="300"/>
    </location>
</feature>
<dbReference type="InterPro" id="IPR001680">
    <property type="entry name" value="WD40_rpt"/>
</dbReference>
<dbReference type="InterPro" id="IPR011047">
    <property type="entry name" value="Quinoprotein_ADH-like_sf"/>
</dbReference>
<accession>A0ABD1IS21</accession>
<protein>
    <submittedName>
        <fullName evidence="5">Uncharacterized protein</fullName>
    </submittedName>
</protein>
<dbReference type="PRINTS" id="PR00320">
    <property type="entry name" value="GPROTEINBRPT"/>
</dbReference>
<feature type="repeat" description="WD" evidence="3">
    <location>
        <begin position="217"/>
        <end position="251"/>
    </location>
</feature>
<keyword evidence="1 3" id="KW-0853">WD repeat</keyword>
<dbReference type="SMART" id="SM00320">
    <property type="entry name" value="WD40"/>
    <property type="match status" value="4"/>
</dbReference>
<comment type="caution">
    <text evidence="5">The sequence shown here is derived from an EMBL/GenBank/DDBJ whole genome shotgun (WGS) entry which is preliminary data.</text>
</comment>
<keyword evidence="6" id="KW-1185">Reference proteome</keyword>
<reference evidence="5 6" key="1">
    <citation type="submission" date="2024-09" db="EMBL/GenBank/DDBJ databases">
        <title>A chromosome-level genome assembly of Gray's grenadier anchovy, Coilia grayii.</title>
        <authorList>
            <person name="Fu Z."/>
        </authorList>
    </citation>
    <scope>NUCLEOTIDE SEQUENCE [LARGE SCALE GENOMIC DNA]</scope>
    <source>
        <strain evidence="5">G4</strain>
        <tissue evidence="5">Muscle</tissue>
    </source>
</reference>
<keyword evidence="2" id="KW-0677">Repeat</keyword>
<evidence type="ECO:0000256" key="3">
    <source>
        <dbReference type="PROSITE-ProRule" id="PRU00221"/>
    </source>
</evidence>
<dbReference type="PROSITE" id="PS50082">
    <property type="entry name" value="WD_REPEATS_2"/>
    <property type="match status" value="4"/>
</dbReference>
<feature type="repeat" description="WD" evidence="3">
    <location>
        <begin position="168"/>
        <end position="209"/>
    </location>
</feature>
<dbReference type="InterPro" id="IPR020472">
    <property type="entry name" value="WD40_PAC1"/>
</dbReference>
<dbReference type="Gene3D" id="2.130.10.10">
    <property type="entry name" value="YVTN repeat-like/Quinoprotein amine dehydrogenase"/>
    <property type="match status" value="3"/>
</dbReference>
<dbReference type="AlphaFoldDB" id="A0ABD1IS21"/>
<dbReference type="EMBL" id="JBHFQA010000059">
    <property type="protein sequence ID" value="KAL2076806.1"/>
    <property type="molecule type" value="Genomic_DNA"/>
</dbReference>
<dbReference type="SUPFAM" id="SSF50998">
    <property type="entry name" value="Quinoprotein alcohol dehydrogenase-like"/>
    <property type="match status" value="1"/>
</dbReference>
<gene>
    <name evidence="5" type="ORF">ACEWY4_027595</name>
</gene>
<evidence type="ECO:0000256" key="1">
    <source>
        <dbReference type="ARBA" id="ARBA00022574"/>
    </source>
</evidence>
<dbReference type="InterPro" id="IPR015943">
    <property type="entry name" value="WD40/YVTN_repeat-like_dom_sf"/>
</dbReference>
<dbReference type="Pfam" id="PF00400">
    <property type="entry name" value="WD40"/>
    <property type="match status" value="4"/>
</dbReference>
<dbReference type="PROSITE" id="PS50294">
    <property type="entry name" value="WD_REPEATS_REGION"/>
    <property type="match status" value="4"/>
</dbReference>
<feature type="region of interest" description="Disordered" evidence="4">
    <location>
        <begin position="102"/>
        <end position="125"/>
    </location>
</feature>
<dbReference type="PANTHER" id="PTHR45048:SF1">
    <property type="entry name" value="WD REPEAT-CONTAINING PROTEIN 88"/>
    <property type="match status" value="1"/>
</dbReference>
<evidence type="ECO:0000256" key="2">
    <source>
        <dbReference type="ARBA" id="ARBA00022737"/>
    </source>
</evidence>